<proteinExistence type="evidence at transcript level"/>
<gene>
    <name evidence="11" type="primary">Or45</name>
    <name evidence="13 14" type="synonym">LOC107272058</name>
</gene>
<keyword evidence="8 10" id="KW-0675">Receptor</keyword>
<keyword evidence="7 10" id="KW-0472">Membrane</keyword>
<dbReference type="KEGG" id="ccin:107272058"/>
<dbReference type="AlphaFoldDB" id="A0A1W6L1P7"/>
<dbReference type="GO" id="GO:0004984">
    <property type="term" value="F:olfactory receptor activity"/>
    <property type="evidence" value="ECO:0007669"/>
    <property type="project" value="InterPro"/>
</dbReference>
<dbReference type="OrthoDB" id="6617147at2759"/>
<protein>
    <recommendedName>
        <fullName evidence="10">Odorant receptor</fullName>
    </recommendedName>
</protein>
<evidence type="ECO:0000256" key="6">
    <source>
        <dbReference type="ARBA" id="ARBA00022989"/>
    </source>
</evidence>
<evidence type="ECO:0000313" key="13">
    <source>
        <dbReference type="RefSeq" id="XP_015604267.1"/>
    </source>
</evidence>
<accession>A0A1W6L1P7</accession>
<evidence type="ECO:0000256" key="7">
    <source>
        <dbReference type="ARBA" id="ARBA00023136"/>
    </source>
</evidence>
<keyword evidence="9 10" id="KW-0807">Transducer</keyword>
<feature type="transmembrane region" description="Helical" evidence="10">
    <location>
        <begin position="133"/>
        <end position="154"/>
    </location>
</feature>
<dbReference type="RefSeq" id="XP_015604268.1">
    <property type="nucleotide sequence ID" value="XM_015748782.2"/>
</dbReference>
<dbReference type="GO" id="GO:0005886">
    <property type="term" value="C:plasma membrane"/>
    <property type="evidence" value="ECO:0007669"/>
    <property type="project" value="UniProtKB-SubCell"/>
</dbReference>
<comment type="subcellular location">
    <subcellularLocation>
        <location evidence="1 10">Cell membrane</location>
        <topology evidence="1 10">Multi-pass membrane protein</topology>
    </subcellularLocation>
</comment>
<dbReference type="Proteomes" id="UP000694920">
    <property type="component" value="Unplaced"/>
</dbReference>
<evidence type="ECO:0000313" key="14">
    <source>
        <dbReference type="RefSeq" id="XP_015604268.1"/>
    </source>
</evidence>
<keyword evidence="4 10" id="KW-0812">Transmembrane</keyword>
<keyword evidence="12" id="KW-1185">Reference proteome</keyword>
<evidence type="ECO:0000313" key="11">
    <source>
        <dbReference type="EMBL" id="ARN17916.1"/>
    </source>
</evidence>
<feature type="transmembrane region" description="Helical" evidence="10">
    <location>
        <begin position="276"/>
        <end position="294"/>
    </location>
</feature>
<comment type="similarity">
    <text evidence="10">Belongs to the insect chemoreceptor superfamily. Heteromeric odorant receptor channel (TC 1.A.69) family.</text>
</comment>
<dbReference type="GeneID" id="107272058"/>
<keyword evidence="2" id="KW-1003">Cell membrane</keyword>
<evidence type="ECO:0000313" key="12">
    <source>
        <dbReference type="Proteomes" id="UP000694920"/>
    </source>
</evidence>
<reference evidence="13 14" key="2">
    <citation type="submission" date="2025-04" db="UniProtKB">
        <authorList>
            <consortium name="RefSeq"/>
        </authorList>
    </citation>
    <scope>IDENTIFICATION</scope>
</reference>
<comment type="caution">
    <text evidence="10">Lacks conserved residue(s) required for the propagation of feature annotation.</text>
</comment>
<evidence type="ECO:0000256" key="5">
    <source>
        <dbReference type="ARBA" id="ARBA00022725"/>
    </source>
</evidence>
<evidence type="ECO:0000256" key="1">
    <source>
        <dbReference type="ARBA" id="ARBA00004651"/>
    </source>
</evidence>
<dbReference type="EMBL" id="KX609509">
    <property type="protein sequence ID" value="ARN17916.1"/>
    <property type="molecule type" value="mRNA"/>
</dbReference>
<keyword evidence="6 10" id="KW-1133">Transmembrane helix</keyword>
<evidence type="ECO:0000256" key="4">
    <source>
        <dbReference type="ARBA" id="ARBA00022692"/>
    </source>
</evidence>
<dbReference type="PANTHER" id="PTHR21137">
    <property type="entry name" value="ODORANT RECEPTOR"/>
    <property type="match status" value="1"/>
</dbReference>
<dbReference type="GO" id="GO:0007165">
    <property type="term" value="P:signal transduction"/>
    <property type="evidence" value="ECO:0007669"/>
    <property type="project" value="UniProtKB-KW"/>
</dbReference>
<evidence type="ECO:0000256" key="8">
    <source>
        <dbReference type="ARBA" id="ARBA00023170"/>
    </source>
</evidence>
<feature type="transmembrane region" description="Helical" evidence="10">
    <location>
        <begin position="79"/>
        <end position="100"/>
    </location>
</feature>
<dbReference type="PANTHER" id="PTHR21137:SF35">
    <property type="entry name" value="ODORANT RECEPTOR 19A-RELATED"/>
    <property type="match status" value="1"/>
</dbReference>
<dbReference type="GO" id="GO:0005549">
    <property type="term" value="F:odorant binding"/>
    <property type="evidence" value="ECO:0007669"/>
    <property type="project" value="InterPro"/>
</dbReference>
<keyword evidence="3 10" id="KW-0716">Sensory transduction</keyword>
<dbReference type="Pfam" id="PF02949">
    <property type="entry name" value="7tm_6"/>
    <property type="match status" value="1"/>
</dbReference>
<evidence type="ECO:0000256" key="10">
    <source>
        <dbReference type="RuleBase" id="RU351113"/>
    </source>
</evidence>
<evidence type="ECO:0000256" key="2">
    <source>
        <dbReference type="ARBA" id="ARBA00022475"/>
    </source>
</evidence>
<feature type="transmembrane region" description="Helical" evidence="10">
    <location>
        <begin position="300"/>
        <end position="318"/>
    </location>
</feature>
<evidence type="ECO:0000256" key="3">
    <source>
        <dbReference type="ARBA" id="ARBA00022606"/>
    </source>
</evidence>
<evidence type="ECO:0000256" key="9">
    <source>
        <dbReference type="ARBA" id="ARBA00023224"/>
    </source>
</evidence>
<feature type="transmembrane region" description="Helical" evidence="10">
    <location>
        <begin position="47"/>
        <end position="67"/>
    </location>
</feature>
<feature type="transmembrane region" description="Helical" evidence="10">
    <location>
        <begin position="189"/>
        <end position="217"/>
    </location>
</feature>
<dbReference type="RefSeq" id="XP_015604267.1">
    <property type="nucleotide sequence ID" value="XM_015748781.2"/>
</dbReference>
<dbReference type="InterPro" id="IPR004117">
    <property type="entry name" value="7tm6_olfct_rcpt"/>
</dbReference>
<sequence>MTGKVILPKFDNYILLNKFGLRLLGLWPIPEDSAKWKFTLKKLHVSLVYVLLLSLLVPQLLDLYILWGDVDANVENLCTSLTTFTVLAKLTNIVASRGVFQKSLATMKENWDTIMRHDNCPEEREILLKMSKVGFVFTRNYCIIMYITAGMYFLRPLVVGSGTKSPHVKEYPFCAWYYYDQFSNLTYGIFYFSQVIIGFFCGTGNFTLDSLCLVMVYHACAQLRILQKQISQLTNDGSDDILIVERVRQLVKLHKKNIENARNLEAVFSGASAQQLLVSCVIICVIGLKLIVSLNDAFQLIMYVAYMQLVIFQIYLYCSPGDELINQSMEIGRAAYMASWTNFPKYATHSLLMMTIRAQRPLRITAGRFYVMSIPNFTSILKTSASYLSVLRVLYD</sequence>
<name>A0A1W6L1P7_CEPCN</name>
<keyword evidence="5 10" id="KW-0552">Olfaction</keyword>
<organism evidence="11">
    <name type="scientific">Cephus cinctus</name>
    <name type="common">Wheat stem sawfly</name>
    <dbReference type="NCBI Taxonomy" id="211228"/>
    <lineage>
        <taxon>Eukaryota</taxon>
        <taxon>Metazoa</taxon>
        <taxon>Ecdysozoa</taxon>
        <taxon>Arthropoda</taxon>
        <taxon>Hexapoda</taxon>
        <taxon>Insecta</taxon>
        <taxon>Pterygota</taxon>
        <taxon>Neoptera</taxon>
        <taxon>Endopterygota</taxon>
        <taxon>Hymenoptera</taxon>
        <taxon>Cephoidea</taxon>
        <taxon>Cephidae</taxon>
        <taxon>Cephus</taxon>
    </lineage>
</organism>
<reference evidence="11" key="1">
    <citation type="submission" date="2016-07" db="EMBL/GenBank/DDBJ databases">
        <title>Olfactory-related genes from the wheat stem sawfly, an agronomic pest and primitive hymenopteran.</title>
        <authorList>
            <person name="Gress J.C."/>
            <person name="Carey C.C."/>
            <person name="Dykgreve T.A."/>
            <person name="Walden K.O."/>
            <person name="Robertson H.M."/>
            <person name="Mazurie A."/>
            <person name="Wanner K.W."/>
        </authorList>
    </citation>
    <scope>NUCLEOTIDE SEQUENCE</scope>
</reference>